<organism evidence="1 2">
    <name type="scientific">Armillaria tabescens</name>
    <name type="common">Ringless honey mushroom</name>
    <name type="synonym">Agaricus tabescens</name>
    <dbReference type="NCBI Taxonomy" id="1929756"/>
    <lineage>
        <taxon>Eukaryota</taxon>
        <taxon>Fungi</taxon>
        <taxon>Dikarya</taxon>
        <taxon>Basidiomycota</taxon>
        <taxon>Agaricomycotina</taxon>
        <taxon>Agaricomycetes</taxon>
        <taxon>Agaricomycetidae</taxon>
        <taxon>Agaricales</taxon>
        <taxon>Marasmiineae</taxon>
        <taxon>Physalacriaceae</taxon>
        <taxon>Desarmillaria</taxon>
    </lineage>
</organism>
<evidence type="ECO:0008006" key="3">
    <source>
        <dbReference type="Google" id="ProtNLM"/>
    </source>
</evidence>
<sequence>MDIPEDILDEILHYLSSDFPSLKACSLSHSFFLPPTRRLLFSYVKLPHNKLISRTDICLNFRQTLVASKYVSSSIRTLSLIHWDSTDDINYRCIFPSLLELIPNLRRVHIFLAMNRPTIFGDSFPPLPHSISSVRHLILEEIVFDSSAQMLSLFVSFSNLEVISTARISIDNPSGAERMPVPSHRCAPSTLELNMGGALVECLFSPQSTISIGNLRVLSVQAYERNIDAISSLISLSSPSLEHLTFLPSAYSAQYYIDLRRHIRLRSICTSLVFNSHSMDPPDRLKPFPWAHRFFKTLPSSVEDILIEICFRPYDAILLPQKRKEWQELDHILANHPWNFTVRLGISADYTIYFSNLEYDDVIHGRWPTSGDMDEYFQNYMLVDGMPEMNKLGRLNCEIITSEIDFSPSTTEMWRLYMFS</sequence>
<gene>
    <name evidence="1" type="ORF">EV420DRAFT_1646913</name>
</gene>
<dbReference type="RefSeq" id="XP_060326881.1">
    <property type="nucleotide sequence ID" value="XM_060477975.1"/>
</dbReference>
<keyword evidence="2" id="KW-1185">Reference proteome</keyword>
<proteinExistence type="predicted"/>
<name>A0AA39JY35_ARMTA</name>
<reference evidence="1" key="1">
    <citation type="submission" date="2023-06" db="EMBL/GenBank/DDBJ databases">
        <authorList>
            <consortium name="Lawrence Berkeley National Laboratory"/>
            <person name="Ahrendt S."/>
            <person name="Sahu N."/>
            <person name="Indic B."/>
            <person name="Wong-Bajracharya J."/>
            <person name="Merenyi Z."/>
            <person name="Ke H.-M."/>
            <person name="Monk M."/>
            <person name="Kocsube S."/>
            <person name="Drula E."/>
            <person name="Lipzen A."/>
            <person name="Balint B."/>
            <person name="Henrissat B."/>
            <person name="Andreopoulos B."/>
            <person name="Martin F.M."/>
            <person name="Harder C.B."/>
            <person name="Rigling D."/>
            <person name="Ford K.L."/>
            <person name="Foster G.D."/>
            <person name="Pangilinan J."/>
            <person name="Papanicolaou A."/>
            <person name="Barry K."/>
            <person name="LaButti K."/>
            <person name="Viragh M."/>
            <person name="Koriabine M."/>
            <person name="Yan M."/>
            <person name="Riley R."/>
            <person name="Champramary S."/>
            <person name="Plett K.L."/>
            <person name="Tsai I.J."/>
            <person name="Slot J."/>
            <person name="Sipos G."/>
            <person name="Plett J."/>
            <person name="Nagy L.G."/>
            <person name="Grigoriev I.V."/>
        </authorList>
    </citation>
    <scope>NUCLEOTIDE SEQUENCE</scope>
    <source>
        <strain evidence="1">CCBAS 213</strain>
    </source>
</reference>
<evidence type="ECO:0000313" key="1">
    <source>
        <dbReference type="EMBL" id="KAK0449589.1"/>
    </source>
</evidence>
<protein>
    <recommendedName>
        <fullName evidence="3">F-box domain-containing protein</fullName>
    </recommendedName>
</protein>
<accession>A0AA39JY35</accession>
<dbReference type="Proteomes" id="UP001175211">
    <property type="component" value="Unassembled WGS sequence"/>
</dbReference>
<dbReference type="GeneID" id="85361523"/>
<comment type="caution">
    <text evidence="1">The sequence shown here is derived from an EMBL/GenBank/DDBJ whole genome shotgun (WGS) entry which is preliminary data.</text>
</comment>
<dbReference type="EMBL" id="JAUEPS010000038">
    <property type="protein sequence ID" value="KAK0449589.1"/>
    <property type="molecule type" value="Genomic_DNA"/>
</dbReference>
<dbReference type="AlphaFoldDB" id="A0AA39JY35"/>
<evidence type="ECO:0000313" key="2">
    <source>
        <dbReference type="Proteomes" id="UP001175211"/>
    </source>
</evidence>